<dbReference type="Proteomes" id="UP000315971">
    <property type="component" value="Unassembled WGS sequence"/>
</dbReference>
<evidence type="ECO:0000313" key="2">
    <source>
        <dbReference type="EMBL" id="SMO40307.1"/>
    </source>
</evidence>
<reference evidence="2 3" key="1">
    <citation type="submission" date="2017-05" db="EMBL/GenBank/DDBJ databases">
        <authorList>
            <person name="Varghese N."/>
            <person name="Submissions S."/>
        </authorList>
    </citation>
    <scope>NUCLEOTIDE SEQUENCE [LARGE SCALE GENOMIC DNA]</scope>
    <source>
        <strain evidence="2 3">DSM 21342</strain>
    </source>
</reference>
<protein>
    <submittedName>
        <fullName evidence="2">Uncharacterized protein</fullName>
    </submittedName>
</protein>
<name>A0A521AZP2_9SPHI</name>
<gene>
    <name evidence="2" type="ORF">SAMN06265350_101554</name>
</gene>
<evidence type="ECO:0000256" key="1">
    <source>
        <dbReference type="SAM" id="Phobius"/>
    </source>
</evidence>
<dbReference type="RefSeq" id="WP_142601243.1">
    <property type="nucleotide sequence ID" value="NZ_FXSZ01000001.1"/>
</dbReference>
<feature type="transmembrane region" description="Helical" evidence="1">
    <location>
        <begin position="69"/>
        <end position="89"/>
    </location>
</feature>
<keyword evidence="1" id="KW-0472">Membrane</keyword>
<dbReference type="AlphaFoldDB" id="A0A521AZP2"/>
<keyword evidence="1" id="KW-1133">Transmembrane helix</keyword>
<accession>A0A521AZP2</accession>
<organism evidence="2 3">
    <name type="scientific">Solitalea koreensis</name>
    <dbReference type="NCBI Taxonomy" id="543615"/>
    <lineage>
        <taxon>Bacteria</taxon>
        <taxon>Pseudomonadati</taxon>
        <taxon>Bacteroidota</taxon>
        <taxon>Sphingobacteriia</taxon>
        <taxon>Sphingobacteriales</taxon>
        <taxon>Sphingobacteriaceae</taxon>
        <taxon>Solitalea</taxon>
    </lineage>
</organism>
<sequence length="96" mass="11246">MKLKITAIVLAVIVSLQLFSYARLVMRMKYEVALKEMVIKKEYNSEQDKAAELKKVQDEKHSNIIQRRVTLISLLVFSSALMVVLFRLYKNEQQKI</sequence>
<proteinExistence type="predicted"/>
<keyword evidence="3" id="KW-1185">Reference proteome</keyword>
<keyword evidence="1" id="KW-0812">Transmembrane</keyword>
<evidence type="ECO:0000313" key="3">
    <source>
        <dbReference type="Proteomes" id="UP000315971"/>
    </source>
</evidence>
<feature type="transmembrane region" description="Helical" evidence="1">
    <location>
        <begin position="6"/>
        <end position="26"/>
    </location>
</feature>
<dbReference type="EMBL" id="FXSZ01000001">
    <property type="protein sequence ID" value="SMO40307.1"/>
    <property type="molecule type" value="Genomic_DNA"/>
</dbReference>